<sequence length="314" mass="31311">MLAEFLALTLPPMLIATLASLVCALPGNVLLLRRQAMLGDAMSHVVLPGIVAAFLLTGSASGPVMLGGALAAAALSALMIEAIRRTTRADPVAAMGVTFTTLFATGVLLLEVSGASAVHLDVEHALYGNLEGLIWLDGTGWAALADPAALAGLPVELPALAAALAAMALAFALIWRPLVIATFDEGFAASLGIPTRLISAGLTGLTALAAVSAFAAVGSILTIAMLICPPAAARLLTDSLPRQVVLSLVIAAASAILGTLAAGYLPPALGLGFTVSAAGSIATLSGLFLGLAATFGPRRHAPGHPAGRRSGPSV</sequence>
<feature type="transmembrane region" description="Helical" evidence="9">
    <location>
        <begin position="92"/>
        <end position="110"/>
    </location>
</feature>
<keyword evidence="11" id="KW-1185">Reference proteome</keyword>
<feature type="transmembrane region" description="Helical" evidence="9">
    <location>
        <begin position="6"/>
        <end position="25"/>
    </location>
</feature>
<keyword evidence="7 9" id="KW-0472">Membrane</keyword>
<evidence type="ECO:0000256" key="9">
    <source>
        <dbReference type="SAM" id="Phobius"/>
    </source>
</evidence>
<evidence type="ECO:0000256" key="2">
    <source>
        <dbReference type="ARBA" id="ARBA00008034"/>
    </source>
</evidence>
<dbReference type="GO" id="GO:0055085">
    <property type="term" value="P:transmembrane transport"/>
    <property type="evidence" value="ECO:0007669"/>
    <property type="project" value="InterPro"/>
</dbReference>
<evidence type="ECO:0000256" key="6">
    <source>
        <dbReference type="ARBA" id="ARBA00022989"/>
    </source>
</evidence>
<feature type="transmembrane region" description="Helical" evidence="9">
    <location>
        <begin position="244"/>
        <end position="265"/>
    </location>
</feature>
<evidence type="ECO:0000313" key="11">
    <source>
        <dbReference type="Proteomes" id="UP000474758"/>
    </source>
</evidence>
<proteinExistence type="inferred from homology"/>
<comment type="caution">
    <text evidence="10">The sequence shown here is derived from an EMBL/GenBank/DDBJ whole genome shotgun (WGS) entry which is preliminary data.</text>
</comment>
<protein>
    <submittedName>
        <fullName evidence="10">Metal ABC transporter permease</fullName>
    </submittedName>
</protein>
<evidence type="ECO:0000313" key="10">
    <source>
        <dbReference type="EMBL" id="NGQ89915.1"/>
    </source>
</evidence>
<dbReference type="AlphaFoldDB" id="A0A6M1U1I7"/>
<dbReference type="GO" id="GO:0043190">
    <property type="term" value="C:ATP-binding cassette (ABC) transporter complex"/>
    <property type="evidence" value="ECO:0007669"/>
    <property type="project" value="InterPro"/>
</dbReference>
<evidence type="ECO:0000256" key="8">
    <source>
        <dbReference type="RuleBase" id="RU003943"/>
    </source>
</evidence>
<keyword evidence="3 8" id="KW-0813">Transport</keyword>
<dbReference type="Pfam" id="PF00950">
    <property type="entry name" value="ABC-3"/>
    <property type="match status" value="2"/>
</dbReference>
<dbReference type="PANTHER" id="PTHR30477:SF8">
    <property type="entry name" value="METAL TRANSPORT SYSTEM MEMBRANE PROTEIN CT_070-RELATED"/>
    <property type="match status" value="1"/>
</dbReference>
<dbReference type="GO" id="GO:0010043">
    <property type="term" value="P:response to zinc ion"/>
    <property type="evidence" value="ECO:0007669"/>
    <property type="project" value="TreeGrafter"/>
</dbReference>
<evidence type="ECO:0000256" key="1">
    <source>
        <dbReference type="ARBA" id="ARBA00004651"/>
    </source>
</evidence>
<accession>A0A6M1U1I7</accession>
<dbReference type="RefSeq" id="WP_165047056.1">
    <property type="nucleotide sequence ID" value="NZ_JAALFE010000002.1"/>
</dbReference>
<feature type="transmembrane region" description="Helical" evidence="9">
    <location>
        <begin position="213"/>
        <end position="232"/>
    </location>
</feature>
<comment type="subcellular location">
    <subcellularLocation>
        <location evidence="1 8">Cell membrane</location>
        <topology evidence="1 8">Multi-pass membrane protein</topology>
    </subcellularLocation>
</comment>
<dbReference type="PANTHER" id="PTHR30477">
    <property type="entry name" value="ABC-TRANSPORTER METAL-BINDING PROTEIN"/>
    <property type="match status" value="1"/>
</dbReference>
<name>A0A6M1U1I7_9RHOB</name>
<evidence type="ECO:0000256" key="3">
    <source>
        <dbReference type="ARBA" id="ARBA00022448"/>
    </source>
</evidence>
<dbReference type="EMBL" id="JAALFE010000002">
    <property type="protein sequence ID" value="NGQ89915.1"/>
    <property type="molecule type" value="Genomic_DNA"/>
</dbReference>
<feature type="transmembrane region" description="Helical" evidence="9">
    <location>
        <begin position="37"/>
        <end position="56"/>
    </location>
</feature>
<gene>
    <name evidence="10" type="ORF">G5V65_03325</name>
</gene>
<comment type="similarity">
    <text evidence="2 8">Belongs to the ABC-3 integral membrane protein family.</text>
</comment>
<reference evidence="10 11" key="1">
    <citation type="submission" date="2020-02" db="EMBL/GenBank/DDBJ databases">
        <title>Rhodobacter translucens sp. nov., a novel bacterium isolated from activated sludge.</title>
        <authorList>
            <person name="Liu J."/>
        </authorList>
    </citation>
    <scope>NUCLEOTIDE SEQUENCE [LARGE SCALE GENOMIC DNA]</scope>
    <source>
        <strain evidence="10 11">HX-7-19</strain>
    </source>
</reference>
<evidence type="ECO:0000256" key="7">
    <source>
        <dbReference type="ARBA" id="ARBA00023136"/>
    </source>
</evidence>
<dbReference type="InterPro" id="IPR001626">
    <property type="entry name" value="ABC_TroCD"/>
</dbReference>
<evidence type="ECO:0000256" key="4">
    <source>
        <dbReference type="ARBA" id="ARBA00022475"/>
    </source>
</evidence>
<dbReference type="Proteomes" id="UP000474758">
    <property type="component" value="Unassembled WGS sequence"/>
</dbReference>
<keyword evidence="4" id="KW-1003">Cell membrane</keyword>
<feature type="transmembrane region" description="Helical" evidence="9">
    <location>
        <begin position="187"/>
        <end position="207"/>
    </location>
</feature>
<dbReference type="Gene3D" id="1.10.3470.10">
    <property type="entry name" value="ABC transporter involved in vitamin B12 uptake, BtuC"/>
    <property type="match status" value="1"/>
</dbReference>
<dbReference type="SUPFAM" id="SSF81345">
    <property type="entry name" value="ABC transporter involved in vitamin B12 uptake, BtuC"/>
    <property type="match status" value="1"/>
</dbReference>
<evidence type="ECO:0000256" key="5">
    <source>
        <dbReference type="ARBA" id="ARBA00022692"/>
    </source>
</evidence>
<keyword evidence="6 9" id="KW-1133">Transmembrane helix</keyword>
<keyword evidence="5 8" id="KW-0812">Transmembrane</keyword>
<organism evidence="10 11">
    <name type="scientific">Paragemmobacter kunshanensis</name>
    <dbReference type="NCBI Taxonomy" id="2583234"/>
    <lineage>
        <taxon>Bacteria</taxon>
        <taxon>Pseudomonadati</taxon>
        <taxon>Pseudomonadota</taxon>
        <taxon>Alphaproteobacteria</taxon>
        <taxon>Rhodobacterales</taxon>
        <taxon>Paracoccaceae</taxon>
        <taxon>Paragemmobacter</taxon>
    </lineage>
</organism>
<dbReference type="InterPro" id="IPR037294">
    <property type="entry name" value="ABC_BtuC-like"/>
</dbReference>
<feature type="transmembrane region" description="Helical" evidence="9">
    <location>
        <begin position="62"/>
        <end position="80"/>
    </location>
</feature>
<feature type="transmembrane region" description="Helical" evidence="9">
    <location>
        <begin position="271"/>
        <end position="295"/>
    </location>
</feature>
<feature type="transmembrane region" description="Helical" evidence="9">
    <location>
        <begin position="157"/>
        <end position="175"/>
    </location>
</feature>